<feature type="binding site" evidence="4">
    <location>
        <position position="324"/>
    </location>
    <ligand>
        <name>S-adenosyl-L-methionine</name>
        <dbReference type="ChEBI" id="CHEBI:59789"/>
    </ligand>
</feature>
<evidence type="ECO:0000256" key="1">
    <source>
        <dbReference type="ARBA" id="ARBA00022603"/>
    </source>
</evidence>
<dbReference type="GO" id="GO:0008168">
    <property type="term" value="F:methyltransferase activity"/>
    <property type="evidence" value="ECO:0007669"/>
    <property type="project" value="UniProtKB-KW"/>
</dbReference>
<dbReference type="CDD" id="cd02440">
    <property type="entry name" value="AdoMet_MTases"/>
    <property type="match status" value="1"/>
</dbReference>
<dbReference type="PANTHER" id="PTHR11061">
    <property type="entry name" value="RNA M5U METHYLTRANSFERASE"/>
    <property type="match status" value="1"/>
</dbReference>
<reference evidence="8" key="1">
    <citation type="submission" date="2023-06" db="EMBL/GenBank/DDBJ databases">
        <title>Identification and characterization of horizontal gene transfer across gut microbiota members of farm animals based on homology search.</title>
        <authorList>
            <person name="Zeman M."/>
            <person name="Kubasova T."/>
            <person name="Jahodarova E."/>
            <person name="Nykrynova M."/>
            <person name="Rychlik I."/>
        </authorList>
    </citation>
    <scope>NUCLEOTIDE SEQUENCE [LARGE SCALE GENOMIC DNA]</scope>
    <source>
        <strain evidence="8">154_Feed</strain>
    </source>
</reference>
<feature type="active site" evidence="5">
    <location>
        <position position="444"/>
    </location>
</feature>
<dbReference type="InterPro" id="IPR030390">
    <property type="entry name" value="MeTrfase_TrmA_AS"/>
</dbReference>
<evidence type="ECO:0000256" key="5">
    <source>
        <dbReference type="PROSITE-ProRule" id="PRU10015"/>
    </source>
</evidence>
<dbReference type="PROSITE" id="PS51687">
    <property type="entry name" value="SAM_MT_RNA_M5U"/>
    <property type="match status" value="1"/>
</dbReference>
<keyword evidence="1 4" id="KW-0489">Methyltransferase</keyword>
<evidence type="ECO:0000256" key="4">
    <source>
        <dbReference type="PROSITE-ProRule" id="PRU01024"/>
    </source>
</evidence>
<name>A0ABT7V7C8_9ACTN</name>
<comment type="similarity">
    <text evidence="4">Belongs to the class I-like SAM-binding methyltransferase superfamily. RNA M5U methyltransferase family.</text>
</comment>
<protein>
    <submittedName>
        <fullName evidence="7">23S rRNA (Uracil(1939)-C(5))-methyltransferase RlmD</fullName>
        <ecNumber evidence="7">2.1.1.190</ecNumber>
    </submittedName>
</protein>
<gene>
    <name evidence="7" type="primary">rlmD</name>
    <name evidence="7" type="ORF">QUW28_02665</name>
</gene>
<dbReference type="Proteomes" id="UP001529421">
    <property type="component" value="Unassembled WGS sequence"/>
</dbReference>
<dbReference type="InterPro" id="IPR002792">
    <property type="entry name" value="TRAM_dom"/>
</dbReference>
<comment type="caution">
    <text evidence="7">The sequence shown here is derived from an EMBL/GenBank/DDBJ whole genome shotgun (WGS) entry which is preliminary data.</text>
</comment>
<dbReference type="PANTHER" id="PTHR11061:SF30">
    <property type="entry name" value="TRNA (URACIL(54)-C(5))-METHYLTRANSFERASE"/>
    <property type="match status" value="1"/>
</dbReference>
<proteinExistence type="inferred from homology"/>
<evidence type="ECO:0000256" key="2">
    <source>
        <dbReference type="ARBA" id="ARBA00022679"/>
    </source>
</evidence>
<sequence length="489" mass="52660">MRGRLCEAGPRGRRGAPLGYPAILRGAERRRRHGAASATLVRNKTPQERDTMRLTIERMAYGPDGLAHTEDGKAVFVAGGVVGDVVEARVDSEDASLVRATVESVVEASPHRVEAPCPFVGVCGGCPWGALDRKTQLAAKEDNLRSALMRIGKFTADEVAALVRPIRSTRDAWGYRNKVELAPSVERGRVRLGMHGRDPKQIISVGSCPLFEKKYSRAIKAVAGALGYLGNSRDLSLDRVGVRASRRTGAVEVALWTPTGPFPRAHVARVLEDALAPTGIVRVMTKGEQRARRVSKVELLAGEGSWSEKIADGRMRVSAPSFFQVNTAAAEILIDLVMDALKPEPEDLAIDLYCGAGTFTMPLARRCDFVAAVEAYGPAVRDLRHNIDAANLSNVDIIGGDAVKEFPDQDADVLVVDPPRAGLAAEAVGLIASTSARDVAYVSCDPATLARDLARFRADGTFRVVSATPVDLFPQTFHCETVVHLTRNN</sequence>
<dbReference type="InterPro" id="IPR010280">
    <property type="entry name" value="U5_MeTrfase_fam"/>
</dbReference>
<evidence type="ECO:0000259" key="6">
    <source>
        <dbReference type="PROSITE" id="PS50926"/>
    </source>
</evidence>
<evidence type="ECO:0000256" key="3">
    <source>
        <dbReference type="ARBA" id="ARBA00022691"/>
    </source>
</evidence>
<evidence type="ECO:0000313" key="7">
    <source>
        <dbReference type="EMBL" id="MDM8274407.1"/>
    </source>
</evidence>
<dbReference type="SUPFAM" id="SSF53335">
    <property type="entry name" value="S-adenosyl-L-methionine-dependent methyltransferases"/>
    <property type="match status" value="1"/>
</dbReference>
<dbReference type="Pfam" id="PF01938">
    <property type="entry name" value="TRAM"/>
    <property type="match status" value="1"/>
</dbReference>
<dbReference type="Gene3D" id="3.40.50.150">
    <property type="entry name" value="Vaccinia Virus protein VP39"/>
    <property type="match status" value="1"/>
</dbReference>
<organism evidence="7 8">
    <name type="scientific">Enorma phocaeensis</name>
    <dbReference type="NCBI Taxonomy" id="1871019"/>
    <lineage>
        <taxon>Bacteria</taxon>
        <taxon>Bacillati</taxon>
        <taxon>Actinomycetota</taxon>
        <taxon>Coriobacteriia</taxon>
        <taxon>Coriobacteriales</taxon>
        <taxon>Coriobacteriaceae</taxon>
        <taxon>Enorma</taxon>
    </lineage>
</organism>
<feature type="binding site" evidence="4">
    <location>
        <position position="417"/>
    </location>
    <ligand>
        <name>S-adenosyl-L-methionine</name>
        <dbReference type="ChEBI" id="CHEBI:59789"/>
    </ligand>
</feature>
<accession>A0ABT7V7C8</accession>
<feature type="binding site" evidence="4">
    <location>
        <position position="353"/>
    </location>
    <ligand>
        <name>S-adenosyl-L-methionine</name>
        <dbReference type="ChEBI" id="CHEBI:59789"/>
    </ligand>
</feature>
<feature type="domain" description="TRAM" evidence="6">
    <location>
        <begin position="44"/>
        <end position="104"/>
    </location>
</feature>
<dbReference type="PROSITE" id="PS01230">
    <property type="entry name" value="TRMA_1"/>
    <property type="match status" value="1"/>
</dbReference>
<evidence type="ECO:0000313" key="8">
    <source>
        <dbReference type="Proteomes" id="UP001529421"/>
    </source>
</evidence>
<keyword evidence="8" id="KW-1185">Reference proteome</keyword>
<dbReference type="EC" id="2.1.1.190" evidence="7"/>
<feature type="active site" description="Nucleophile" evidence="4">
    <location>
        <position position="444"/>
    </location>
</feature>
<dbReference type="InterPro" id="IPR012340">
    <property type="entry name" value="NA-bd_OB-fold"/>
</dbReference>
<dbReference type="GO" id="GO:0032259">
    <property type="term" value="P:methylation"/>
    <property type="evidence" value="ECO:0007669"/>
    <property type="project" value="UniProtKB-KW"/>
</dbReference>
<dbReference type="Pfam" id="PF05958">
    <property type="entry name" value="tRNA_U5-meth_tr"/>
    <property type="match status" value="1"/>
</dbReference>
<dbReference type="PROSITE" id="PS50926">
    <property type="entry name" value="TRAM"/>
    <property type="match status" value="1"/>
</dbReference>
<feature type="binding site" evidence="4">
    <location>
        <position position="374"/>
    </location>
    <ligand>
        <name>S-adenosyl-L-methionine</name>
        <dbReference type="ChEBI" id="CHEBI:59789"/>
    </ligand>
</feature>
<dbReference type="SUPFAM" id="SSF50249">
    <property type="entry name" value="Nucleic acid-binding proteins"/>
    <property type="match status" value="1"/>
</dbReference>
<dbReference type="EMBL" id="JAUDDZ010000002">
    <property type="protein sequence ID" value="MDM8274407.1"/>
    <property type="molecule type" value="Genomic_DNA"/>
</dbReference>
<keyword evidence="3 4" id="KW-0949">S-adenosyl-L-methionine</keyword>
<keyword evidence="2 4" id="KW-0808">Transferase</keyword>
<dbReference type="Gene3D" id="2.40.50.140">
    <property type="entry name" value="Nucleic acid-binding proteins"/>
    <property type="match status" value="1"/>
</dbReference>
<dbReference type="InterPro" id="IPR029063">
    <property type="entry name" value="SAM-dependent_MTases_sf"/>
</dbReference>
<dbReference type="Gene3D" id="2.40.50.1070">
    <property type="match status" value="1"/>
</dbReference>
<dbReference type="NCBIfam" id="TIGR00479">
    <property type="entry name" value="rumA"/>
    <property type="match status" value="1"/>
</dbReference>